<dbReference type="InterPro" id="IPR018311">
    <property type="entry name" value="Autoind_synth_CS"/>
</dbReference>
<comment type="catalytic activity">
    <reaction evidence="6">
        <text>a fatty acyl-[ACP] + S-adenosyl-L-methionine = an N-acyl-L-homoserine lactone + S-methyl-5'-thioadenosine + holo-[ACP] + H(+)</text>
        <dbReference type="Rhea" id="RHEA:10096"/>
        <dbReference type="Rhea" id="RHEA-COMP:9685"/>
        <dbReference type="Rhea" id="RHEA-COMP:14125"/>
        <dbReference type="ChEBI" id="CHEBI:15378"/>
        <dbReference type="ChEBI" id="CHEBI:17509"/>
        <dbReference type="ChEBI" id="CHEBI:55474"/>
        <dbReference type="ChEBI" id="CHEBI:59789"/>
        <dbReference type="ChEBI" id="CHEBI:64479"/>
        <dbReference type="ChEBI" id="CHEBI:138651"/>
        <dbReference type="EC" id="2.3.1.184"/>
    </reaction>
</comment>
<evidence type="ECO:0000256" key="2">
    <source>
        <dbReference type="ARBA" id="ARBA00022654"/>
    </source>
</evidence>
<sequence length="210" mass="22797">MKAVALGSSQFGNHLGLLRAMYQLRGRVFQDRLNWNVVVSGGLELDVFDTLNPFYLLVLSDNDDVVGCVRLLPTTAPTMLGETFSALLDGHPVPRSETILESSRFCVDTRLAGELGAHGLNRATFMLFAAMIEGIRAVDAKSIVTVTDLRMERVLRRAGWPLERIASPRPIGATMALAGYLHDSDEVLATMYRQAGVVGPVLGTPSNVQA</sequence>
<gene>
    <name evidence="8" type="ORF">SAMN05444171_0966</name>
</gene>
<evidence type="ECO:0000256" key="5">
    <source>
        <dbReference type="ARBA" id="ARBA00022929"/>
    </source>
</evidence>
<dbReference type="EMBL" id="FNTI01000001">
    <property type="protein sequence ID" value="SEC24081.1"/>
    <property type="molecule type" value="Genomic_DNA"/>
</dbReference>
<dbReference type="GO" id="GO:0009372">
    <property type="term" value="P:quorum sensing"/>
    <property type="evidence" value="ECO:0007669"/>
    <property type="project" value="UniProtKB-UniRule"/>
</dbReference>
<dbReference type="InterPro" id="IPR016181">
    <property type="entry name" value="Acyl_CoA_acyltransferase"/>
</dbReference>
<accession>A0A1H4QX97</accession>
<dbReference type="Pfam" id="PF00765">
    <property type="entry name" value="Autoind_synth"/>
    <property type="match status" value="1"/>
</dbReference>
<name>A0A1H4QX97_9BRAD</name>
<dbReference type="PANTHER" id="PTHR39322">
    <property type="entry name" value="ACYL-HOMOSERINE-LACTONE SYNTHASE"/>
    <property type="match status" value="1"/>
</dbReference>
<dbReference type="SUPFAM" id="SSF55729">
    <property type="entry name" value="Acyl-CoA N-acyltransferases (Nat)"/>
    <property type="match status" value="1"/>
</dbReference>
<evidence type="ECO:0000256" key="1">
    <source>
        <dbReference type="ARBA" id="ARBA00012340"/>
    </source>
</evidence>
<dbReference type="EC" id="2.3.1.184" evidence="1"/>
<reference evidence="8 9" key="1">
    <citation type="submission" date="2016-10" db="EMBL/GenBank/DDBJ databases">
        <authorList>
            <person name="de Groot N.N."/>
        </authorList>
    </citation>
    <scope>NUCLEOTIDE SEQUENCE [LARGE SCALE GENOMIC DNA]</scope>
    <source>
        <strain evidence="8 9">GAS522</strain>
    </source>
</reference>
<dbReference type="GO" id="GO:0007165">
    <property type="term" value="P:signal transduction"/>
    <property type="evidence" value="ECO:0007669"/>
    <property type="project" value="TreeGrafter"/>
</dbReference>
<dbReference type="Gene3D" id="3.40.630.30">
    <property type="match status" value="1"/>
</dbReference>
<dbReference type="AlphaFoldDB" id="A0A1H4QX97"/>
<dbReference type="GO" id="GO:0061579">
    <property type="term" value="F:N-acyl homoserine lactone synthase activity"/>
    <property type="evidence" value="ECO:0007669"/>
    <property type="project" value="UniProtKB-EC"/>
</dbReference>
<dbReference type="PROSITE" id="PS00949">
    <property type="entry name" value="AUTOINDUCER_SYNTH_1"/>
    <property type="match status" value="1"/>
</dbReference>
<dbReference type="PRINTS" id="PR01549">
    <property type="entry name" value="AUTOINDCRSYN"/>
</dbReference>
<keyword evidence="3" id="KW-0808">Transferase</keyword>
<dbReference type="PANTHER" id="PTHR39322:SF1">
    <property type="entry name" value="ISOVALERYL-HOMOSERINE LACTONE SYNTHASE"/>
    <property type="match status" value="1"/>
</dbReference>
<evidence type="ECO:0000256" key="6">
    <source>
        <dbReference type="ARBA" id="ARBA00048576"/>
    </source>
</evidence>
<protein>
    <recommendedName>
        <fullName evidence="1">acyl-homoserine-lactone synthase</fullName>
        <ecNumber evidence="1">2.3.1.184</ecNumber>
    </recommendedName>
</protein>
<dbReference type="PROSITE" id="PS51187">
    <property type="entry name" value="AUTOINDUCER_SYNTH_2"/>
    <property type="match status" value="1"/>
</dbReference>
<proteinExistence type="inferred from homology"/>
<keyword evidence="2 7" id="KW-0673">Quorum sensing</keyword>
<evidence type="ECO:0000256" key="7">
    <source>
        <dbReference type="PROSITE-ProRule" id="PRU00533"/>
    </source>
</evidence>
<keyword evidence="4" id="KW-0949">S-adenosyl-L-methionine</keyword>
<keyword evidence="5 7" id="KW-0071">Autoinducer synthesis</keyword>
<dbReference type="Proteomes" id="UP000183208">
    <property type="component" value="Unassembled WGS sequence"/>
</dbReference>
<evidence type="ECO:0000256" key="4">
    <source>
        <dbReference type="ARBA" id="ARBA00022691"/>
    </source>
</evidence>
<evidence type="ECO:0000256" key="3">
    <source>
        <dbReference type="ARBA" id="ARBA00022679"/>
    </source>
</evidence>
<evidence type="ECO:0000313" key="8">
    <source>
        <dbReference type="EMBL" id="SEC24081.1"/>
    </source>
</evidence>
<organism evidence="8 9">
    <name type="scientific">Bradyrhizobium lablabi</name>
    <dbReference type="NCBI Taxonomy" id="722472"/>
    <lineage>
        <taxon>Bacteria</taxon>
        <taxon>Pseudomonadati</taxon>
        <taxon>Pseudomonadota</taxon>
        <taxon>Alphaproteobacteria</taxon>
        <taxon>Hyphomicrobiales</taxon>
        <taxon>Nitrobacteraceae</taxon>
        <taxon>Bradyrhizobium</taxon>
    </lineage>
</organism>
<comment type="similarity">
    <text evidence="7">Belongs to the autoinducer synthase family.</text>
</comment>
<dbReference type="InterPro" id="IPR001690">
    <property type="entry name" value="Autoind_synthase"/>
</dbReference>
<evidence type="ECO:0000313" key="9">
    <source>
        <dbReference type="Proteomes" id="UP000183208"/>
    </source>
</evidence>